<keyword evidence="1" id="KW-0732">Signal</keyword>
<name>A0A1H5QJ63_9PSEU</name>
<keyword evidence="3" id="KW-1185">Reference proteome</keyword>
<feature type="signal peptide" evidence="1">
    <location>
        <begin position="1"/>
        <end position="27"/>
    </location>
</feature>
<protein>
    <recommendedName>
        <fullName evidence="4">Secreted protein</fullName>
    </recommendedName>
</protein>
<feature type="chain" id="PRO_5011564797" description="Secreted protein" evidence="1">
    <location>
        <begin position="28"/>
        <end position="149"/>
    </location>
</feature>
<dbReference type="PROSITE" id="PS51318">
    <property type="entry name" value="TAT"/>
    <property type="match status" value="1"/>
</dbReference>
<dbReference type="Proteomes" id="UP000198878">
    <property type="component" value="Unassembled WGS sequence"/>
</dbReference>
<organism evidence="2 3">
    <name type="scientific">Amycolatopsis pretoriensis</name>
    <dbReference type="NCBI Taxonomy" id="218821"/>
    <lineage>
        <taxon>Bacteria</taxon>
        <taxon>Bacillati</taxon>
        <taxon>Actinomycetota</taxon>
        <taxon>Actinomycetes</taxon>
        <taxon>Pseudonocardiales</taxon>
        <taxon>Pseudonocardiaceae</taxon>
        <taxon>Amycolatopsis</taxon>
    </lineage>
</organism>
<dbReference type="EMBL" id="FNUJ01000003">
    <property type="protein sequence ID" value="SEF26150.1"/>
    <property type="molecule type" value="Genomic_DNA"/>
</dbReference>
<reference evidence="3" key="1">
    <citation type="submission" date="2016-10" db="EMBL/GenBank/DDBJ databases">
        <authorList>
            <person name="Varghese N."/>
            <person name="Submissions S."/>
        </authorList>
    </citation>
    <scope>NUCLEOTIDE SEQUENCE [LARGE SCALE GENOMIC DNA]</scope>
    <source>
        <strain evidence="3">DSM 44654</strain>
    </source>
</reference>
<accession>A0A1H5QJ63</accession>
<proteinExistence type="predicted"/>
<dbReference type="AlphaFoldDB" id="A0A1H5QJ63"/>
<evidence type="ECO:0008006" key="4">
    <source>
        <dbReference type="Google" id="ProtNLM"/>
    </source>
</evidence>
<gene>
    <name evidence="2" type="ORF">SAMN05421837_103103</name>
</gene>
<evidence type="ECO:0000313" key="2">
    <source>
        <dbReference type="EMBL" id="SEF26150.1"/>
    </source>
</evidence>
<evidence type="ECO:0000313" key="3">
    <source>
        <dbReference type="Proteomes" id="UP000198878"/>
    </source>
</evidence>
<dbReference type="STRING" id="218821.SAMN05421837_103103"/>
<dbReference type="InterPro" id="IPR006311">
    <property type="entry name" value="TAT_signal"/>
</dbReference>
<evidence type="ECO:0000256" key="1">
    <source>
        <dbReference type="SAM" id="SignalP"/>
    </source>
</evidence>
<sequence length="149" mass="15045">MIDRRTVHGGAAAATLLGVAGAGTASAEVPPAVGPFPPGVLRPAPARCPEPAALLTAEQRFAPYLAILPGVVNDVGTDPATLGMVLCEPAPVEPVLPGQCPAEPARRGGSLPEYSITERSKAATGSGLGYVAKTPANLRQVNALPARPR</sequence>